<organism evidence="1 4">
    <name type="scientific">Rotaria magnacalcarata</name>
    <dbReference type="NCBI Taxonomy" id="392030"/>
    <lineage>
        <taxon>Eukaryota</taxon>
        <taxon>Metazoa</taxon>
        <taxon>Spiralia</taxon>
        <taxon>Gnathifera</taxon>
        <taxon>Rotifera</taxon>
        <taxon>Eurotatoria</taxon>
        <taxon>Bdelloidea</taxon>
        <taxon>Philodinida</taxon>
        <taxon>Philodinidae</taxon>
        <taxon>Rotaria</taxon>
    </lineage>
</organism>
<dbReference type="Proteomes" id="UP000681967">
    <property type="component" value="Unassembled WGS sequence"/>
</dbReference>
<sequence length="77" mass="8754">MFTDTLNKVSQSSTFSTTPLRISGITGVSTLKDILFNQQLRSQYSQAFKSKTSDRLAYDEGPNNRELLLWIVRLIIV</sequence>
<reference evidence="1" key="1">
    <citation type="submission" date="2021-02" db="EMBL/GenBank/DDBJ databases">
        <authorList>
            <person name="Nowell W R."/>
        </authorList>
    </citation>
    <scope>NUCLEOTIDE SEQUENCE</scope>
</reference>
<dbReference type="EMBL" id="CAJOBH010052602">
    <property type="protein sequence ID" value="CAF4386442.1"/>
    <property type="molecule type" value="Genomic_DNA"/>
</dbReference>
<evidence type="ECO:0000313" key="3">
    <source>
        <dbReference type="EMBL" id="CAF4519062.1"/>
    </source>
</evidence>
<evidence type="ECO:0000313" key="1">
    <source>
        <dbReference type="EMBL" id="CAF4386442.1"/>
    </source>
</evidence>
<evidence type="ECO:0000313" key="2">
    <source>
        <dbReference type="EMBL" id="CAF4496770.1"/>
    </source>
</evidence>
<proteinExistence type="predicted"/>
<dbReference type="AlphaFoldDB" id="A0A8S2VRJ9"/>
<dbReference type="Proteomes" id="UP000676336">
    <property type="component" value="Unassembled WGS sequence"/>
</dbReference>
<gene>
    <name evidence="1" type="ORF">BYL167_LOCUS30960</name>
    <name evidence="3" type="ORF">GIL414_LOCUS35532</name>
    <name evidence="2" type="ORF">SMN809_LOCUS34730</name>
</gene>
<dbReference type="Proteomes" id="UP000681720">
    <property type="component" value="Unassembled WGS sequence"/>
</dbReference>
<dbReference type="EMBL" id="CAJOBI010080542">
    <property type="protein sequence ID" value="CAF4496770.1"/>
    <property type="molecule type" value="Genomic_DNA"/>
</dbReference>
<comment type="caution">
    <text evidence="1">The sequence shown here is derived from an EMBL/GenBank/DDBJ whole genome shotgun (WGS) entry which is preliminary data.</text>
</comment>
<accession>A0A8S2VRJ9</accession>
<evidence type="ECO:0000313" key="4">
    <source>
        <dbReference type="Proteomes" id="UP000681967"/>
    </source>
</evidence>
<feature type="non-terminal residue" evidence="1">
    <location>
        <position position="77"/>
    </location>
</feature>
<dbReference type="EMBL" id="CAJOBJ010085543">
    <property type="protein sequence ID" value="CAF4519062.1"/>
    <property type="molecule type" value="Genomic_DNA"/>
</dbReference>
<name>A0A8S2VRJ9_9BILA</name>
<protein>
    <submittedName>
        <fullName evidence="1">Uncharacterized protein</fullName>
    </submittedName>
</protein>